<dbReference type="OrthoDB" id="10017413at2759"/>
<dbReference type="GeneID" id="100182340"/>
<evidence type="ECO:0000313" key="3">
    <source>
        <dbReference type="Proteomes" id="UP000008144"/>
    </source>
</evidence>
<sequence length="312" mass="36551">MASPLSIMDIRGSPSDSKKKHISLEEREKLYSELDPRMTAFSPRPETRLALQKSPTTDVKISMNHKLRTFRDESTIIYPLTSYQTWVDAGRLEPLFPERPDPEYNSNVWRHFSTRDPATIAYRNQRISDLVASMYPLNIPPPSRMGDSTYANFIKYGDIFRDPLKKAKKITWTEQELAEMKRLDVLSDARVPPTDDRGRILPPLSFRRLQAQGRIRHLPMSLDNRYQIPPSRGVSGRHHLPHDKHSDTASLASRNTSLRHKGLLWKFSYKMNHPEYDRVLETQREKERWRIKNSKMRELRKQAIQNELLASY</sequence>
<dbReference type="InterPro" id="IPR029206">
    <property type="entry name" value="DUF4532"/>
</dbReference>
<evidence type="ECO:0000313" key="2">
    <source>
        <dbReference type="Ensembl" id="ENSCINP00000011974.3"/>
    </source>
</evidence>
<keyword evidence="3" id="KW-1185">Reference proteome</keyword>
<dbReference type="OMA" id="ERWRIKN"/>
<gene>
    <name evidence="2" type="primary">LOC100182340</name>
</gene>
<dbReference type="EMBL" id="EAAA01000464">
    <property type="status" value="NOT_ANNOTATED_CDS"/>
    <property type="molecule type" value="Genomic_DNA"/>
</dbReference>
<dbReference type="PANTHER" id="PTHR35156">
    <property type="entry name" value="TESTIS-EXPRESSED PROTEIN 52"/>
    <property type="match status" value="1"/>
</dbReference>
<dbReference type="PANTHER" id="PTHR35156:SF1">
    <property type="entry name" value="TESTIS-EXPRESSED PROTEIN 52"/>
    <property type="match status" value="1"/>
</dbReference>
<dbReference type="GeneTree" id="ENSGT00390000006066"/>
<reference evidence="3" key="1">
    <citation type="journal article" date="2002" name="Science">
        <title>The draft genome of Ciona intestinalis: insights into chordate and vertebrate origins.</title>
        <authorList>
            <person name="Dehal P."/>
            <person name="Satou Y."/>
            <person name="Campbell R.K."/>
            <person name="Chapman J."/>
            <person name="Degnan B."/>
            <person name="De Tomaso A."/>
            <person name="Davidson B."/>
            <person name="Di Gregorio A."/>
            <person name="Gelpke M."/>
            <person name="Goodstein D.M."/>
            <person name="Harafuji N."/>
            <person name="Hastings K.E."/>
            <person name="Ho I."/>
            <person name="Hotta K."/>
            <person name="Huang W."/>
            <person name="Kawashima T."/>
            <person name="Lemaire P."/>
            <person name="Martinez D."/>
            <person name="Meinertzhagen I.A."/>
            <person name="Necula S."/>
            <person name="Nonaka M."/>
            <person name="Putnam N."/>
            <person name="Rash S."/>
            <person name="Saiga H."/>
            <person name="Satake M."/>
            <person name="Terry A."/>
            <person name="Yamada L."/>
            <person name="Wang H.G."/>
            <person name="Awazu S."/>
            <person name="Azumi K."/>
            <person name="Boore J."/>
            <person name="Branno M."/>
            <person name="Chin-Bow S."/>
            <person name="DeSantis R."/>
            <person name="Doyle S."/>
            <person name="Francino P."/>
            <person name="Keys D.N."/>
            <person name="Haga S."/>
            <person name="Hayashi H."/>
            <person name="Hino K."/>
            <person name="Imai K.S."/>
            <person name="Inaba K."/>
            <person name="Kano S."/>
            <person name="Kobayashi K."/>
            <person name="Kobayashi M."/>
            <person name="Lee B.I."/>
            <person name="Makabe K.W."/>
            <person name="Manohar C."/>
            <person name="Matassi G."/>
            <person name="Medina M."/>
            <person name="Mochizuki Y."/>
            <person name="Mount S."/>
            <person name="Morishita T."/>
            <person name="Miura S."/>
            <person name="Nakayama A."/>
            <person name="Nishizaka S."/>
            <person name="Nomoto H."/>
            <person name="Ohta F."/>
            <person name="Oishi K."/>
            <person name="Rigoutsos I."/>
            <person name="Sano M."/>
            <person name="Sasaki A."/>
            <person name="Sasakura Y."/>
            <person name="Shoguchi E."/>
            <person name="Shin-i T."/>
            <person name="Spagnuolo A."/>
            <person name="Stainier D."/>
            <person name="Suzuki M.M."/>
            <person name="Tassy O."/>
            <person name="Takatori N."/>
            <person name="Tokuoka M."/>
            <person name="Yagi K."/>
            <person name="Yoshizaki F."/>
            <person name="Wada S."/>
            <person name="Zhang C."/>
            <person name="Hyatt P.D."/>
            <person name="Larimer F."/>
            <person name="Detter C."/>
            <person name="Doggett N."/>
            <person name="Glavina T."/>
            <person name="Hawkins T."/>
            <person name="Richardson P."/>
            <person name="Lucas S."/>
            <person name="Kohara Y."/>
            <person name="Levine M."/>
            <person name="Satoh N."/>
            <person name="Rokhsar D.S."/>
        </authorList>
    </citation>
    <scope>NUCLEOTIDE SEQUENCE [LARGE SCALE GENOMIC DNA]</scope>
</reference>
<proteinExistence type="predicted"/>
<protein>
    <submittedName>
        <fullName evidence="2">Testis-expressed protein 52-like</fullName>
    </submittedName>
</protein>
<dbReference type="Proteomes" id="UP000008144">
    <property type="component" value="Chromosome 10"/>
</dbReference>
<dbReference type="Ensembl" id="ENSCINT00000011974.3">
    <property type="protein sequence ID" value="ENSCINP00000011974.3"/>
    <property type="gene ID" value="ENSCING00000005805.3"/>
</dbReference>
<reference evidence="2" key="4">
    <citation type="submission" date="2025-09" db="UniProtKB">
        <authorList>
            <consortium name="Ensembl"/>
        </authorList>
    </citation>
    <scope>IDENTIFICATION</scope>
</reference>
<dbReference type="RefSeq" id="XP_002125954.1">
    <property type="nucleotide sequence ID" value="XM_002125918.4"/>
</dbReference>
<name>F6RGX9_CIOIN</name>
<dbReference type="KEGG" id="cin:100182340"/>
<feature type="region of interest" description="Disordered" evidence="1">
    <location>
        <begin position="230"/>
        <end position="253"/>
    </location>
</feature>
<feature type="region of interest" description="Disordered" evidence="1">
    <location>
        <begin position="1"/>
        <end position="24"/>
    </location>
</feature>
<dbReference type="HOGENOM" id="CLU_994797_0_0_1"/>
<accession>A0A1W2WB45</accession>
<reference evidence="2" key="3">
    <citation type="submission" date="2025-08" db="UniProtKB">
        <authorList>
            <consortium name="Ensembl"/>
        </authorList>
    </citation>
    <scope>IDENTIFICATION</scope>
</reference>
<organism evidence="2 3">
    <name type="scientific">Ciona intestinalis</name>
    <name type="common">Transparent sea squirt</name>
    <name type="synonym">Ascidia intestinalis</name>
    <dbReference type="NCBI Taxonomy" id="7719"/>
    <lineage>
        <taxon>Eukaryota</taxon>
        <taxon>Metazoa</taxon>
        <taxon>Chordata</taxon>
        <taxon>Tunicata</taxon>
        <taxon>Ascidiacea</taxon>
        <taxon>Phlebobranchia</taxon>
        <taxon>Cionidae</taxon>
        <taxon>Ciona</taxon>
    </lineage>
</organism>
<dbReference type="Pfam" id="PF15046">
    <property type="entry name" value="DUF4532"/>
    <property type="match status" value="1"/>
</dbReference>
<dbReference type="AlphaFoldDB" id="F6RGX9"/>
<evidence type="ECO:0000256" key="1">
    <source>
        <dbReference type="SAM" id="MobiDB-lite"/>
    </source>
</evidence>
<accession>F6RGX9</accession>
<reference evidence="2" key="2">
    <citation type="journal article" date="2008" name="Genome Biol.">
        <title>Improved genome assembly and evidence-based global gene model set for the chordate Ciona intestinalis: new insight into intron and operon populations.</title>
        <authorList>
            <person name="Satou Y."/>
            <person name="Mineta K."/>
            <person name="Ogasawara M."/>
            <person name="Sasakura Y."/>
            <person name="Shoguchi E."/>
            <person name="Ueno K."/>
            <person name="Yamada L."/>
            <person name="Matsumoto J."/>
            <person name="Wasserscheid J."/>
            <person name="Dewar K."/>
            <person name="Wiley G.B."/>
            <person name="Macmil S.L."/>
            <person name="Roe B.A."/>
            <person name="Zeller R.W."/>
            <person name="Hastings K.E."/>
            <person name="Lemaire P."/>
            <person name="Lindquist E."/>
            <person name="Endo T."/>
            <person name="Hotta K."/>
            <person name="Inaba K."/>
        </authorList>
    </citation>
    <scope>NUCLEOTIDE SEQUENCE [LARGE SCALE GENOMIC DNA]</scope>
    <source>
        <strain evidence="2">wild type</strain>
    </source>
</reference>
<dbReference type="InParanoid" id="F6RGX9"/>